<gene>
    <name evidence="1" type="ORF">GCM10011506_24440</name>
</gene>
<sequence length="2274" mass="251164">MYLKAQAQFPLDVQVNVAPPYPLRLSDYTDISSQIFINVNNTSGQSYDITFLGTLTNNSRGIRIETDPNSRTSSCITISPGMNTLSGADLEGVFDPDRLRLSGITASQIRGDQALPEGDYQLCLRAFSCQTRGLALSPPPELMMGCYNIPNAYVDPPVIINPECGAIISADATSITFNWLFTPPANGIGNTEFIFRLVEIDPPGRNPFNAMQSATAPYLVDERGLFSNNFNLLIDSDVMLEIGKSYVYQVIAIDPSEEIAFRNNGASEVCYFTYGSTSGGEPFAFHAAYPKNGDYIPFDIFPFITKFTPYDDYFLFTGDFTLKENRGGSFSTIDTKPARNRWPRGPLIEQRDLGFSDMTEEQSQNLPVYKNPADWTINLGRGKVYAWNFNGSMEYRNGAVLNGASEENTFTRGMSPAILESPPTGSTQAPGNITLSWNSAEKPEALVPKFDIAQYSGGSPVNLFSSTVDEHWVLEVSPESTFDSIYFTANNRINDLVLNGVSDSTEIINALYKQIQRDTAFTEEGIYYWRLKWLKTPGDLNSQAYSISPVWNFTIGTTDSTTRETTPEPPAGCISECLDAEITDTTAVAITNGSTLRMGKFSLKITSVNSTGSDQYSGDGEISIPFLNNVKVSVAFTNIKANAEGRIFDGKAKAKDDLPHITTDSISTIINGVPTGIPDFSEAESDALEEVFETGERLVSLLGSTRPMGMPLGLDTEIDDYRFVIGITEMNFNPRKADITAVARVDIPALGNKLPAFGARGLCITPSGFGDEYALYLARDHEIATAGDFSFVFNGTMDGDTTKASYIEFDCTGFKCARLSGTASIPSDKLIAMNEDKTVNEGEQVKGTFAFKGCRGNNYMGSIEFSAFQVKGMKGWGFKPIVAYLDWSDLENPPGFTFPENYDFSGADNPRQVNTWKGFYLKELALHAPKEFDDDIIGDVEANVQNIIIDETGFTGSVSVRNLIDYDDGEIEGWAFSLDSIAFGIVQNTNISGGFRGKLGTPIFDEDDYLHYSTALSFVDDTLAYNFRVFVKDTLNMTAWVAKVNLNPDSQILFETGSATNTKLSMDLSGDMSIEGDLGIPELSLPGIEFQGLHLSTEDQFRIQHFGFTSPQKSAAGFPLNINDIGFSGGFTNPAVDFDLALTLSEAGFHAEAGLQIIGRVETDADDRIRFAYDRTRLDAISIDQTMDGGIRIAGALQFYEEDPVYGNGMKGNVAVTLPMDMAVNVGVQFGTVRRTKTARFNTENYFSYWYVDGSLRIPQGTVPLFPGFELRGFGGGAYHHMRLTTPPQTIVTGAEGETGRGSGAVYQPYFPTVLGLKASVVMAMAEPKTFNMDVGIEAEFAGYGLASIIIRGDGYVMAGFDEREDAKVTANIEMGYINDGEGGKRVYGNFDIFVKVDPILTGAGEDNLFVRAEFLVDNDTWHFYMGKQPETQRAGLDLNVAVIRAQIMTYLMVGHGIPADLPPLPVEVRNLLYGEQQASVDGSVNPGTLNREVPAHLNNKYENGTGFALGAHFYFGADMDFAIFYAKLDLWLGFDMNISRNESRVCYETGLSPGINGWYGKGRMYAAIRGELGVQVNLFFIKGRFPIIELGAAVSLEGGMPKPVWITGRAGLSYRILGGLVKGYCNFKVEAGEKCTYTDPNPFSDIEFISGFVPDNGDTDISVFQKPQVAFALPVGEMMELPAGLEDEPEKVRVFFPFVERATLRDLKNNQDVPGSYYMNPENVSGTFQQAGALEAQTRHQFEVSVKAREYFPNGTHALVRNNGNIWSETKSATFTTGDRPDEIAEEQVAYTYPFDRQAYFLKNETDRGRGMLKYVDVDQHYLFEEEDEEGQRYNFFARYIQLESEEELIGDITLGSGKLYFQMPTSLENSKVYGVQIIKEKIVERSQSDQLRDRLALEGNNGINPAIATTITRAFTLRNAGTAELSLSKAKLLPTEIDRPREKILYKFHFRTSQFNSLQAKLGSVSLTADYKYLGGSLFEHVQLRGKMEEPFDEFEVNGYYKNGTKILDPLLNFLDLQSANNYYNTARYYLYDLYSDLERLNGRPSRSSMTGRYEVNFGPLQSTRRGYSIFNVTPFKTISLATITDIGRPLADWELDRAAGIGAYGNQASAGSTSNSPGVGNNNLSNNIIANTGISSGINGQFSNVFSLGGNFSMNNSNVSTATQDFGLNFQTSLYVKLDAMNFQSQVSRWLARDLVGFGLFGSQNTNGYFLNRDNPALYRKATQFIALPISYFSLRNGAYRYKITYKYPGSFLGSNITRSFNINYHDESLR</sequence>
<organism evidence="1 2">
    <name type="scientific">Marivirga lumbricoides</name>
    <dbReference type="NCBI Taxonomy" id="1046115"/>
    <lineage>
        <taxon>Bacteria</taxon>
        <taxon>Pseudomonadati</taxon>
        <taxon>Bacteroidota</taxon>
        <taxon>Cytophagia</taxon>
        <taxon>Cytophagales</taxon>
        <taxon>Marivirgaceae</taxon>
        <taxon>Marivirga</taxon>
    </lineage>
</organism>
<proteinExistence type="predicted"/>
<keyword evidence="2" id="KW-1185">Reference proteome</keyword>
<evidence type="ECO:0000313" key="1">
    <source>
        <dbReference type="EMBL" id="GGC38159.1"/>
    </source>
</evidence>
<evidence type="ECO:0000313" key="2">
    <source>
        <dbReference type="Proteomes" id="UP000636010"/>
    </source>
</evidence>
<dbReference type="Gene3D" id="2.60.40.10">
    <property type="entry name" value="Immunoglobulins"/>
    <property type="match status" value="1"/>
</dbReference>
<dbReference type="InterPro" id="IPR013783">
    <property type="entry name" value="Ig-like_fold"/>
</dbReference>
<reference evidence="2" key="1">
    <citation type="journal article" date="2019" name="Int. J. Syst. Evol. Microbiol.">
        <title>The Global Catalogue of Microorganisms (GCM) 10K type strain sequencing project: providing services to taxonomists for standard genome sequencing and annotation.</title>
        <authorList>
            <consortium name="The Broad Institute Genomics Platform"/>
            <consortium name="The Broad Institute Genome Sequencing Center for Infectious Disease"/>
            <person name="Wu L."/>
            <person name="Ma J."/>
        </authorList>
    </citation>
    <scope>NUCLEOTIDE SEQUENCE [LARGE SCALE GENOMIC DNA]</scope>
    <source>
        <strain evidence="2">CGMCC 1.10832</strain>
    </source>
</reference>
<protein>
    <recommendedName>
        <fullName evidence="3">Secretion system C-terminal sorting domain-containing protein</fullName>
    </recommendedName>
</protein>
<comment type="caution">
    <text evidence="1">The sequence shown here is derived from an EMBL/GenBank/DDBJ whole genome shotgun (WGS) entry which is preliminary data.</text>
</comment>
<accession>A0ABQ1MBX6</accession>
<evidence type="ECO:0008006" key="3">
    <source>
        <dbReference type="Google" id="ProtNLM"/>
    </source>
</evidence>
<name>A0ABQ1MBX6_9BACT</name>
<dbReference type="EMBL" id="BMEC01000007">
    <property type="protein sequence ID" value="GGC38159.1"/>
    <property type="molecule type" value="Genomic_DNA"/>
</dbReference>
<dbReference type="Proteomes" id="UP000636010">
    <property type="component" value="Unassembled WGS sequence"/>
</dbReference>